<feature type="domain" description="Cobalamin-independent methionine synthase MetE C-terminal/archaeal" evidence="4">
    <location>
        <begin position="16"/>
        <end position="336"/>
    </location>
</feature>
<dbReference type="EMBL" id="CP051461">
    <property type="protein sequence ID" value="QJC56974.1"/>
    <property type="molecule type" value="Genomic_DNA"/>
</dbReference>
<evidence type="ECO:0000259" key="4">
    <source>
        <dbReference type="Pfam" id="PF01717"/>
    </source>
</evidence>
<keyword evidence="6" id="KW-1185">Reference proteome</keyword>
<dbReference type="SUPFAM" id="SSF51726">
    <property type="entry name" value="UROD/MetE-like"/>
    <property type="match status" value="1"/>
</dbReference>
<protein>
    <submittedName>
        <fullName evidence="5">2-hydroxypropyl-CoM lyase</fullName>
        <ecNumber evidence="5">4.4.1.23</ecNumber>
    </submittedName>
</protein>
<keyword evidence="5" id="KW-0456">Lyase</keyword>
<keyword evidence="3" id="KW-0862">Zinc</keyword>
<dbReference type="InterPro" id="IPR038071">
    <property type="entry name" value="UROD/MetE-like_sf"/>
</dbReference>
<evidence type="ECO:0000313" key="5">
    <source>
        <dbReference type="EMBL" id="QJC56974.1"/>
    </source>
</evidence>
<gene>
    <name evidence="5" type="primary">xecA1</name>
    <name evidence="5" type="ORF">HC248_02285</name>
</gene>
<dbReference type="Proteomes" id="UP000502041">
    <property type="component" value="Chromosome"/>
</dbReference>
<dbReference type="KEGG" id="pvac:HC248_02285"/>
<dbReference type="NCBIfam" id="NF006589">
    <property type="entry name" value="PRK09121.1"/>
    <property type="match status" value="1"/>
</dbReference>
<sequence>MNAFVKSPDQSRPFGATIAGSLPKPAWLSETNKLWPQWKAEGEELKQAKLDATLLWIKAQEDAGLDTIGDGEQSRQHFVHGFLEQVEGIDFEHKVKMGIRNNRYDAMVPQVVAKLRLKGRVHAAEAQFLRANTTRKIKFTLPGPMTIVDTVADQFYGDKVSLAMAFAELLNQEALALQADGVDIVQFDEPAFNVYMEEAAAWGVKALERAAQGLTCTTAVHICYGYGIKANVDWKATLGGEWRQYEAVLPALAKSSIDQVSLECFQSHVPPHLMALLEGKDVMVGVIDVASDEIETPEQIADTIGMALKYVPMNRLLPCTNCGLAPMDREVALKKLVALGLGAALARERYL</sequence>
<evidence type="ECO:0000256" key="3">
    <source>
        <dbReference type="ARBA" id="ARBA00022833"/>
    </source>
</evidence>
<keyword evidence="2" id="KW-0479">Metal-binding</keyword>
<dbReference type="Gene3D" id="3.20.20.210">
    <property type="match status" value="1"/>
</dbReference>
<evidence type="ECO:0000256" key="1">
    <source>
        <dbReference type="ARBA" id="ARBA00001947"/>
    </source>
</evidence>
<evidence type="ECO:0000313" key="6">
    <source>
        <dbReference type="Proteomes" id="UP000502041"/>
    </source>
</evidence>
<dbReference type="EC" id="4.4.1.23" evidence="5"/>
<reference evidence="5 6" key="1">
    <citation type="submission" date="2020-04" db="EMBL/GenBank/DDBJ databases">
        <title>Complete genome of a Psychrophilic, Marine, Gas Vacuolate Bacterium Polaromonas vacuolata KCTC 22033T.</title>
        <authorList>
            <person name="Hwang K."/>
            <person name="Kim K.M."/>
        </authorList>
    </citation>
    <scope>NUCLEOTIDE SEQUENCE [LARGE SCALE GENOMIC DNA]</scope>
    <source>
        <strain evidence="5 6">KCTC 22033</strain>
    </source>
</reference>
<comment type="cofactor">
    <cofactor evidence="1">
        <name>Zn(2+)</name>
        <dbReference type="ChEBI" id="CHEBI:29105"/>
    </cofactor>
</comment>
<accession>A0A6H2HBK4</accession>
<dbReference type="GO" id="GO:0003871">
    <property type="term" value="F:5-methyltetrahydropteroyltriglutamate-homocysteine S-methyltransferase activity"/>
    <property type="evidence" value="ECO:0007669"/>
    <property type="project" value="InterPro"/>
</dbReference>
<dbReference type="PANTHER" id="PTHR30519">
    <property type="entry name" value="5-METHYLTETRAHYDROPTEROYLTRIGLUTAMATE--HOMOCYSTEINE METHYLTRANSFERASE"/>
    <property type="match status" value="1"/>
</dbReference>
<dbReference type="Pfam" id="PF01717">
    <property type="entry name" value="Meth_synt_2"/>
    <property type="match status" value="1"/>
</dbReference>
<dbReference type="GO" id="GO:0009086">
    <property type="term" value="P:methionine biosynthetic process"/>
    <property type="evidence" value="ECO:0007669"/>
    <property type="project" value="InterPro"/>
</dbReference>
<dbReference type="GO" id="GO:0008270">
    <property type="term" value="F:zinc ion binding"/>
    <property type="evidence" value="ECO:0007669"/>
    <property type="project" value="InterPro"/>
</dbReference>
<dbReference type="CDD" id="cd03311">
    <property type="entry name" value="CIMS_C_terminal_like"/>
    <property type="match status" value="1"/>
</dbReference>
<evidence type="ECO:0000256" key="2">
    <source>
        <dbReference type="ARBA" id="ARBA00022723"/>
    </source>
</evidence>
<dbReference type="RefSeq" id="WP_168922551.1">
    <property type="nucleotide sequence ID" value="NZ_CP051461.1"/>
</dbReference>
<dbReference type="InterPro" id="IPR002629">
    <property type="entry name" value="Met_Synth_C/arc"/>
</dbReference>
<proteinExistence type="predicted"/>
<dbReference type="AlphaFoldDB" id="A0A6H2HBK4"/>
<organism evidence="5 6">
    <name type="scientific">Polaromonas vacuolata</name>
    <dbReference type="NCBI Taxonomy" id="37448"/>
    <lineage>
        <taxon>Bacteria</taxon>
        <taxon>Pseudomonadati</taxon>
        <taxon>Pseudomonadota</taxon>
        <taxon>Betaproteobacteria</taxon>
        <taxon>Burkholderiales</taxon>
        <taxon>Comamonadaceae</taxon>
        <taxon>Polaromonas</taxon>
    </lineage>
</organism>
<dbReference type="GO" id="GO:0050555">
    <property type="term" value="F:2-hydroxypropyl-CoM lyase activity"/>
    <property type="evidence" value="ECO:0007669"/>
    <property type="project" value="UniProtKB-EC"/>
</dbReference>
<name>A0A6H2HBK4_9BURK</name>